<keyword evidence="2" id="KW-1185">Reference proteome</keyword>
<evidence type="ECO:0000313" key="2">
    <source>
        <dbReference type="Proteomes" id="UP001595191"/>
    </source>
</evidence>
<gene>
    <name evidence="1" type="ORF">ACEZ3G_03270</name>
</gene>
<keyword evidence="1" id="KW-0808">Transferase</keyword>
<keyword evidence="1" id="KW-0012">Acyltransferase</keyword>
<dbReference type="EMBL" id="JBHFPV010000001">
    <property type="protein sequence ID" value="MFH6602482.1"/>
    <property type="molecule type" value="Genomic_DNA"/>
</dbReference>
<dbReference type="EC" id="2.3.-.-" evidence="1"/>
<accession>A0ACC7LG75</accession>
<protein>
    <submittedName>
        <fullName evidence="1">GNAT family N-acetyltransferase</fullName>
        <ecNumber evidence="1">2.3.-.-</ecNumber>
    </submittedName>
</protein>
<proteinExistence type="predicted"/>
<name>A0ACC7LG75_9FLAO</name>
<organism evidence="1 2">
    <name type="scientific">Meishania litoralis</name>
    <dbReference type="NCBI Taxonomy" id="3434685"/>
    <lineage>
        <taxon>Bacteria</taxon>
        <taxon>Pseudomonadati</taxon>
        <taxon>Bacteroidota</taxon>
        <taxon>Flavobacteriia</taxon>
        <taxon>Flavobacteriales</taxon>
        <taxon>Flavobacteriaceae</taxon>
        <taxon>Meishania</taxon>
    </lineage>
</organism>
<evidence type="ECO:0000313" key="1">
    <source>
        <dbReference type="EMBL" id="MFH6602482.1"/>
    </source>
</evidence>
<comment type="caution">
    <text evidence="1">The sequence shown here is derived from an EMBL/GenBank/DDBJ whole genome shotgun (WGS) entry which is preliminary data.</text>
</comment>
<reference evidence="1" key="1">
    <citation type="submission" date="2024-09" db="EMBL/GenBank/DDBJ databases">
        <authorList>
            <person name="Liu J."/>
        </authorList>
    </citation>
    <scope>NUCLEOTIDE SEQUENCE</scope>
    <source>
        <strain evidence="1">NBU2967</strain>
    </source>
</reference>
<dbReference type="Proteomes" id="UP001595191">
    <property type="component" value="Unassembled WGS sequence"/>
</dbReference>
<sequence length="176" mass="20268">MIAFRTASKHDYRAIAALHAKSWQQNYRGALSDNFLDNKVVEERLTVWKGRLENPRQNQFVLVAEIGNEIVGFICGYIDDHQKYGTLIDNLHVDSNFIGRRIGERLMIDAAGLLKEKGRTSMYLWVLIGNTKAARFYERIGGNALETINDIDIGDCEITKTRYYWPDLEFISRLAH</sequence>